<comment type="caution">
    <text evidence="3">The sequence shown here is derived from an EMBL/GenBank/DDBJ whole genome shotgun (WGS) entry which is preliminary data.</text>
</comment>
<dbReference type="CDD" id="cd00882">
    <property type="entry name" value="Ras_like_GTPase"/>
    <property type="match status" value="1"/>
</dbReference>
<keyword evidence="1" id="KW-1133">Transmembrane helix</keyword>
<dbReference type="InterPro" id="IPR027417">
    <property type="entry name" value="P-loop_NTPase"/>
</dbReference>
<evidence type="ECO:0000256" key="1">
    <source>
        <dbReference type="SAM" id="Phobius"/>
    </source>
</evidence>
<protein>
    <submittedName>
        <fullName evidence="3">XRE family transcriptional regulator</fullName>
    </submittedName>
</protein>
<dbReference type="SUPFAM" id="SSF52540">
    <property type="entry name" value="P-loop containing nucleoside triphosphate hydrolases"/>
    <property type="match status" value="1"/>
</dbReference>
<dbReference type="SUPFAM" id="SSF47413">
    <property type="entry name" value="lambda repressor-like DNA-binding domains"/>
    <property type="match status" value="1"/>
</dbReference>
<name>A0ABX5B1M0_9SPIR</name>
<dbReference type="RefSeq" id="WP_104619300.1">
    <property type="nucleotide sequence ID" value="NZ_JAWLPZ010000001.1"/>
</dbReference>
<evidence type="ECO:0000313" key="4">
    <source>
        <dbReference type="Proteomes" id="UP000238924"/>
    </source>
</evidence>
<evidence type="ECO:0000313" key="3">
    <source>
        <dbReference type="EMBL" id="PPS20724.1"/>
    </source>
</evidence>
<dbReference type="Gene3D" id="3.40.50.300">
    <property type="entry name" value="P-loop containing nucleotide triphosphate hydrolases"/>
    <property type="match status" value="1"/>
</dbReference>
<dbReference type="CDD" id="cd00093">
    <property type="entry name" value="HTH_XRE"/>
    <property type="match status" value="1"/>
</dbReference>
<feature type="transmembrane region" description="Helical" evidence="1">
    <location>
        <begin position="425"/>
        <end position="449"/>
    </location>
</feature>
<dbReference type="InterPro" id="IPR001387">
    <property type="entry name" value="Cro/C1-type_HTH"/>
</dbReference>
<dbReference type="SMART" id="SM00530">
    <property type="entry name" value="HTH_XRE"/>
    <property type="match status" value="1"/>
</dbReference>
<organism evidence="3 4">
    <name type="scientific">Brachyspira murdochii</name>
    <dbReference type="NCBI Taxonomy" id="84378"/>
    <lineage>
        <taxon>Bacteria</taxon>
        <taxon>Pseudomonadati</taxon>
        <taxon>Spirochaetota</taxon>
        <taxon>Spirochaetia</taxon>
        <taxon>Brachyspirales</taxon>
        <taxon>Brachyspiraceae</taxon>
        <taxon>Brachyspira</taxon>
    </lineage>
</organism>
<accession>A0ABX5B1M0</accession>
<gene>
    <name evidence="3" type="ORF">DJ52_15110</name>
</gene>
<dbReference type="InterPro" id="IPR010982">
    <property type="entry name" value="Lambda_DNA-bd_dom_sf"/>
</dbReference>
<keyword evidence="4" id="KW-1185">Reference proteome</keyword>
<dbReference type="Proteomes" id="UP000238924">
    <property type="component" value="Unassembled WGS sequence"/>
</dbReference>
<feature type="domain" description="HTH cro/C1-type" evidence="2">
    <location>
        <begin position="6"/>
        <end position="61"/>
    </location>
</feature>
<keyword evidence="1" id="KW-0812">Transmembrane</keyword>
<dbReference type="PROSITE" id="PS50943">
    <property type="entry name" value="HTH_CROC1"/>
    <property type="match status" value="1"/>
</dbReference>
<reference evidence="3 4" key="1">
    <citation type="submission" date="2014-04" db="EMBL/GenBank/DDBJ databases">
        <title>Whole genome sequence of 'Brachyspira hampsonii' D13-03603F2.</title>
        <authorList>
            <person name="Patterson A.H."/>
            <person name="Chaban B."/>
            <person name="Fernando C."/>
            <person name="Harding J.C."/>
            <person name="Hill J.E."/>
        </authorList>
    </citation>
    <scope>NUCLEOTIDE SEQUENCE [LARGE SCALE GENOMIC DNA]</scope>
    <source>
        <strain evidence="3 4">D13-03603F2</strain>
    </source>
</reference>
<dbReference type="EMBL" id="JJMJ01000269">
    <property type="protein sequence ID" value="PPS20724.1"/>
    <property type="molecule type" value="Genomic_DNA"/>
</dbReference>
<proteinExistence type="predicted"/>
<sequence length="527" mass="61281">MIDFNLKDIREKILKLTQSQFAKMLGVRQDYISRLERNANNITLDLLDKLAENTGLSIDELTKYKKNSFEDEDFDLYNDLLNIQNIADKLSEEISSADKKNNDKITELLSNVYNQINETFDIVVYGRYSSGKTSFINAIFDKNIDTNPYSEDTNNDEYYLQDDSKLFRIIEYKENVLDTRKYSRNNMFIYLCDINAFSQEDITNINALANFTNNFNNIFVIFSKANIFDEDELGSVIDKKFDNLKNFISKSNNINKIDYSLLRERFFPFSINNTNLVKEIKNNFAQSIKIAYYKKILECVNFDIEIIDNKNEFQENDKLESNLSKIKTSAKEAFSEIYKNTLNIDNIIKAIDDNNVYRKKDDIKVLCNSINLELDTQLYNILKVTEEDFNNKDISKTSKISANITACSMPIVPTFKLLNTSSLKLLNIMGISISFLPSVVFILSGFMSFSGNWKKTLAKKVIKAYEEENVTSKYNKVIDEYFATYLLNIKEIDSKRIEILKYHDDPKLYKNIKTVLSNFAQYVENAK</sequence>
<keyword evidence="1" id="KW-0472">Membrane</keyword>
<dbReference type="Gene3D" id="1.10.260.40">
    <property type="entry name" value="lambda repressor-like DNA-binding domains"/>
    <property type="match status" value="1"/>
</dbReference>
<dbReference type="Pfam" id="PF01381">
    <property type="entry name" value="HTH_3"/>
    <property type="match status" value="1"/>
</dbReference>
<evidence type="ECO:0000259" key="2">
    <source>
        <dbReference type="PROSITE" id="PS50943"/>
    </source>
</evidence>